<keyword evidence="2" id="KW-1185">Reference proteome</keyword>
<evidence type="ECO:0000313" key="1">
    <source>
        <dbReference type="EMBL" id="GHP00994.1"/>
    </source>
</evidence>
<dbReference type="AlphaFoldDB" id="A0A8J3IYS9"/>
<name>A0A8J3IYS9_9CHLR</name>
<protein>
    <submittedName>
        <fullName evidence="1">Uncharacterized protein</fullName>
    </submittedName>
</protein>
<dbReference type="Proteomes" id="UP000597444">
    <property type="component" value="Unassembled WGS sequence"/>
</dbReference>
<dbReference type="EMBL" id="BNJK01000004">
    <property type="protein sequence ID" value="GHP00994.1"/>
    <property type="molecule type" value="Genomic_DNA"/>
</dbReference>
<evidence type="ECO:0000313" key="2">
    <source>
        <dbReference type="Proteomes" id="UP000597444"/>
    </source>
</evidence>
<gene>
    <name evidence="1" type="ORF">KSF_110410</name>
</gene>
<comment type="caution">
    <text evidence="1">The sequence shown here is derived from an EMBL/GenBank/DDBJ whole genome shotgun (WGS) entry which is preliminary data.</text>
</comment>
<reference evidence="1" key="1">
    <citation type="submission" date="2020-10" db="EMBL/GenBank/DDBJ databases">
        <title>Taxonomic study of unclassified bacteria belonging to the class Ktedonobacteria.</title>
        <authorList>
            <person name="Yabe S."/>
            <person name="Wang C.M."/>
            <person name="Zheng Y."/>
            <person name="Sakai Y."/>
            <person name="Cavaletti L."/>
            <person name="Monciardini P."/>
            <person name="Donadio S."/>
        </authorList>
    </citation>
    <scope>NUCLEOTIDE SEQUENCE</scope>
    <source>
        <strain evidence="1">ID150040</strain>
    </source>
</reference>
<organism evidence="1 2">
    <name type="scientific">Reticulibacter mediterranei</name>
    <dbReference type="NCBI Taxonomy" id="2778369"/>
    <lineage>
        <taxon>Bacteria</taxon>
        <taxon>Bacillati</taxon>
        <taxon>Chloroflexota</taxon>
        <taxon>Ktedonobacteria</taxon>
        <taxon>Ktedonobacterales</taxon>
        <taxon>Reticulibacteraceae</taxon>
        <taxon>Reticulibacter</taxon>
    </lineage>
</organism>
<sequence length="60" mass="6562">MLKLLFNNDGCHGLPFLSLSNGVESKQVGVLPFHITHIFLLTAVVECASDMLMHEGHLSV</sequence>
<proteinExistence type="predicted"/>
<accession>A0A8J3IYS9</accession>